<dbReference type="PROSITE" id="PS00676">
    <property type="entry name" value="SIGMA54_INTERACT_2"/>
    <property type="match status" value="1"/>
</dbReference>
<accession>A0A0S4L9N7</accession>
<dbReference type="InterPro" id="IPR002078">
    <property type="entry name" value="Sigma_54_int"/>
</dbReference>
<dbReference type="InterPro" id="IPR025944">
    <property type="entry name" value="Sigma_54_int_dom_CS"/>
</dbReference>
<dbReference type="InterPro" id="IPR003018">
    <property type="entry name" value="GAF"/>
</dbReference>
<evidence type="ECO:0000256" key="2">
    <source>
        <dbReference type="ARBA" id="ARBA00022840"/>
    </source>
</evidence>
<dbReference type="GO" id="GO:0043565">
    <property type="term" value="F:sequence-specific DNA binding"/>
    <property type="evidence" value="ECO:0007669"/>
    <property type="project" value="InterPro"/>
</dbReference>
<dbReference type="PROSITE" id="PS50045">
    <property type="entry name" value="SIGMA54_INTERACT_4"/>
    <property type="match status" value="1"/>
</dbReference>
<dbReference type="EMBL" id="CZPZ01000002">
    <property type="protein sequence ID" value="CUS32534.1"/>
    <property type="molecule type" value="Genomic_DNA"/>
</dbReference>
<dbReference type="PROSITE" id="PS00688">
    <property type="entry name" value="SIGMA54_INTERACT_3"/>
    <property type="match status" value="1"/>
</dbReference>
<dbReference type="Gene3D" id="3.40.50.300">
    <property type="entry name" value="P-loop containing nucleotide triphosphate hydrolases"/>
    <property type="match status" value="1"/>
</dbReference>
<protein>
    <submittedName>
        <fullName evidence="8">Formate hydrogenlyase transcriptional activator</fullName>
    </submittedName>
</protein>
<keyword evidence="9" id="KW-1185">Reference proteome</keyword>
<dbReference type="CDD" id="cd00009">
    <property type="entry name" value="AAA"/>
    <property type="match status" value="1"/>
</dbReference>
<dbReference type="SMART" id="SM00382">
    <property type="entry name" value="AAA"/>
    <property type="match status" value="1"/>
</dbReference>
<dbReference type="GO" id="GO:0016829">
    <property type="term" value="F:lyase activity"/>
    <property type="evidence" value="ECO:0007669"/>
    <property type="project" value="UniProtKB-KW"/>
</dbReference>
<dbReference type="InterPro" id="IPR009057">
    <property type="entry name" value="Homeodomain-like_sf"/>
</dbReference>
<dbReference type="SUPFAM" id="SSF46689">
    <property type="entry name" value="Homeodomain-like"/>
    <property type="match status" value="1"/>
</dbReference>
<keyword evidence="4" id="KW-0238">DNA-binding</keyword>
<dbReference type="STRING" id="1742973.COMA2_100170"/>
<dbReference type="Gene3D" id="1.10.10.60">
    <property type="entry name" value="Homeodomain-like"/>
    <property type="match status" value="1"/>
</dbReference>
<dbReference type="OrthoDB" id="9804019at2"/>
<dbReference type="RefSeq" id="WP_090894461.1">
    <property type="nucleotide sequence ID" value="NZ_CZPZ01000002.1"/>
</dbReference>
<evidence type="ECO:0000259" key="7">
    <source>
        <dbReference type="PROSITE" id="PS50045"/>
    </source>
</evidence>
<dbReference type="PANTHER" id="PTHR32071:SF123">
    <property type="entry name" value="DNA-BINDING TRANSCRIPTIONAL ACTIVATOR HYFR-RELATED"/>
    <property type="match status" value="1"/>
</dbReference>
<keyword evidence="5" id="KW-0010">Activator</keyword>
<dbReference type="InterPro" id="IPR003593">
    <property type="entry name" value="AAA+_ATPase"/>
</dbReference>
<dbReference type="Pfam" id="PF00158">
    <property type="entry name" value="Sigma54_activat"/>
    <property type="match status" value="1"/>
</dbReference>
<dbReference type="FunFam" id="1.10.8.60:FF:000014">
    <property type="entry name" value="DNA-binding transcriptional regulator NtrC"/>
    <property type="match status" value="1"/>
</dbReference>
<evidence type="ECO:0000256" key="6">
    <source>
        <dbReference type="ARBA" id="ARBA00023163"/>
    </source>
</evidence>
<dbReference type="InterPro" id="IPR025943">
    <property type="entry name" value="Sigma_54_int_dom_ATP-bd_2"/>
</dbReference>
<dbReference type="PROSITE" id="PS00675">
    <property type="entry name" value="SIGMA54_INTERACT_1"/>
    <property type="match status" value="1"/>
</dbReference>
<dbReference type="GO" id="GO:0006355">
    <property type="term" value="P:regulation of DNA-templated transcription"/>
    <property type="evidence" value="ECO:0007669"/>
    <property type="project" value="InterPro"/>
</dbReference>
<keyword evidence="8" id="KW-0456">Lyase</keyword>
<dbReference type="AlphaFoldDB" id="A0A0S4L9N7"/>
<keyword evidence="2" id="KW-0067">ATP-binding</keyword>
<dbReference type="FunFam" id="3.40.50.300:FF:000006">
    <property type="entry name" value="DNA-binding transcriptional regulator NtrC"/>
    <property type="match status" value="1"/>
</dbReference>
<dbReference type="Proteomes" id="UP000198736">
    <property type="component" value="Unassembled WGS sequence"/>
</dbReference>
<dbReference type="SUPFAM" id="SSF52540">
    <property type="entry name" value="P-loop containing nucleoside triphosphate hydrolases"/>
    <property type="match status" value="1"/>
</dbReference>
<dbReference type="InterPro" id="IPR027417">
    <property type="entry name" value="P-loop_NTPase"/>
</dbReference>
<dbReference type="Pfam" id="PF13185">
    <property type="entry name" value="GAF_2"/>
    <property type="match status" value="1"/>
</dbReference>
<dbReference type="InterPro" id="IPR025662">
    <property type="entry name" value="Sigma_54_int_dom_ATP-bd_1"/>
</dbReference>
<dbReference type="SMART" id="SM00065">
    <property type="entry name" value="GAF"/>
    <property type="match status" value="1"/>
</dbReference>
<dbReference type="PANTHER" id="PTHR32071">
    <property type="entry name" value="TRANSCRIPTIONAL REGULATORY PROTEIN"/>
    <property type="match status" value="1"/>
</dbReference>
<dbReference type="Gene3D" id="3.30.450.40">
    <property type="match status" value="1"/>
</dbReference>
<organism evidence="8 9">
    <name type="scientific">Candidatus Nitrospira nitrificans</name>
    <dbReference type="NCBI Taxonomy" id="1742973"/>
    <lineage>
        <taxon>Bacteria</taxon>
        <taxon>Pseudomonadati</taxon>
        <taxon>Nitrospirota</taxon>
        <taxon>Nitrospiria</taxon>
        <taxon>Nitrospirales</taxon>
        <taxon>Nitrospiraceae</taxon>
        <taxon>Nitrospira</taxon>
    </lineage>
</organism>
<dbReference type="GO" id="GO:0005524">
    <property type="term" value="F:ATP binding"/>
    <property type="evidence" value="ECO:0007669"/>
    <property type="project" value="UniProtKB-KW"/>
</dbReference>
<dbReference type="Pfam" id="PF02954">
    <property type="entry name" value="HTH_8"/>
    <property type="match status" value="1"/>
</dbReference>
<dbReference type="SUPFAM" id="SSF55781">
    <property type="entry name" value="GAF domain-like"/>
    <property type="match status" value="1"/>
</dbReference>
<evidence type="ECO:0000256" key="3">
    <source>
        <dbReference type="ARBA" id="ARBA00023015"/>
    </source>
</evidence>
<gene>
    <name evidence="8" type="ORF">COMA2_100170</name>
</gene>
<evidence type="ECO:0000313" key="9">
    <source>
        <dbReference type="Proteomes" id="UP000198736"/>
    </source>
</evidence>
<reference evidence="9" key="1">
    <citation type="submission" date="2015-10" db="EMBL/GenBank/DDBJ databases">
        <authorList>
            <person name="Luecker S."/>
            <person name="Luecker S."/>
        </authorList>
    </citation>
    <scope>NUCLEOTIDE SEQUENCE [LARGE SCALE GENOMIC DNA]</scope>
</reference>
<feature type="domain" description="Sigma-54 factor interaction" evidence="7">
    <location>
        <begin position="206"/>
        <end position="435"/>
    </location>
</feature>
<dbReference type="Gene3D" id="1.10.8.60">
    <property type="match status" value="1"/>
</dbReference>
<keyword evidence="1" id="KW-0547">Nucleotide-binding</keyword>
<name>A0A0S4L9N7_9BACT</name>
<proteinExistence type="predicted"/>
<evidence type="ECO:0000313" key="8">
    <source>
        <dbReference type="EMBL" id="CUS32534.1"/>
    </source>
</evidence>
<dbReference type="Pfam" id="PF25601">
    <property type="entry name" value="AAA_lid_14"/>
    <property type="match status" value="1"/>
</dbReference>
<evidence type="ECO:0000256" key="4">
    <source>
        <dbReference type="ARBA" id="ARBA00023125"/>
    </source>
</evidence>
<dbReference type="InterPro" id="IPR058031">
    <property type="entry name" value="AAA_lid_NorR"/>
</dbReference>
<evidence type="ECO:0000256" key="1">
    <source>
        <dbReference type="ARBA" id="ARBA00022741"/>
    </source>
</evidence>
<keyword evidence="6" id="KW-0804">Transcription</keyword>
<keyword evidence="3" id="KW-0805">Transcription regulation</keyword>
<sequence>MNKSGLSPCEDLAERYQALLEVAQVISAQRDLDQLFRDLAHRLPRVVQVNFVDLSLHDPVKKMMRLHTIQANVPADLVGGHEVAIEDCPAGSVWENQQPLLVSNLTEERRWPWVISAMAEDGTKSFCFVPLSTARGRLGAMGFLSLKEEAYSDRDIEFLQQVAQQVAVAVENALAFQQIAELKDRLAKEKLYLEEELRVEHGFDDIIGDSKALKQVLKQVEVVAPTDSTVLIQGETGTGKELIARAIHRLSGRSERTFIKLNCAAIPTGLLESELFGHERGAFTGAISQKAGRFELADKGTIFLDEVGEIPLELQSKLLRVLQEQEFERLGSTRTIRVNVRLIAATNRDLKSLVEDKQFRSDLYYRLNVFPITAPPLRERPEDIPILVRYFTQHYAVRMKKNIQTVPAKTLDMLSRYAWPGNVRELENLVERSVILTQGTDLHVPIDELQPESHLLGSLTPTLEEAEREQILRALRETKWVIGGSGGAAARLGLKRTTLQSKMQKLGIARPQ</sequence>
<dbReference type="InterPro" id="IPR029016">
    <property type="entry name" value="GAF-like_dom_sf"/>
</dbReference>
<dbReference type="InterPro" id="IPR002197">
    <property type="entry name" value="HTH_Fis"/>
</dbReference>
<evidence type="ECO:0000256" key="5">
    <source>
        <dbReference type="ARBA" id="ARBA00023159"/>
    </source>
</evidence>